<evidence type="ECO:0000313" key="2">
    <source>
        <dbReference type="EMBL" id="TNN33196.1"/>
    </source>
</evidence>
<reference evidence="2 3" key="1">
    <citation type="submission" date="2019-03" db="EMBL/GenBank/DDBJ databases">
        <title>First draft genome of Liparis tanakae, snailfish: a comprehensive survey of snailfish specific genes.</title>
        <authorList>
            <person name="Kim W."/>
            <person name="Song I."/>
            <person name="Jeong J.-H."/>
            <person name="Kim D."/>
            <person name="Kim S."/>
            <person name="Ryu S."/>
            <person name="Song J.Y."/>
            <person name="Lee S.K."/>
        </authorList>
    </citation>
    <scope>NUCLEOTIDE SEQUENCE [LARGE SCALE GENOMIC DNA]</scope>
    <source>
        <tissue evidence="2">Muscle</tissue>
    </source>
</reference>
<proteinExistence type="predicted"/>
<comment type="caution">
    <text evidence="2">The sequence shown here is derived from an EMBL/GenBank/DDBJ whole genome shotgun (WGS) entry which is preliminary data.</text>
</comment>
<gene>
    <name evidence="2" type="ORF">EYF80_056641</name>
</gene>
<dbReference type="EMBL" id="SRLO01002321">
    <property type="protein sequence ID" value="TNN33196.1"/>
    <property type="molecule type" value="Genomic_DNA"/>
</dbReference>
<evidence type="ECO:0000256" key="1">
    <source>
        <dbReference type="SAM" id="MobiDB-lite"/>
    </source>
</evidence>
<feature type="region of interest" description="Disordered" evidence="1">
    <location>
        <begin position="1"/>
        <end position="44"/>
    </location>
</feature>
<accession>A0A4Z2EW71</accession>
<protein>
    <submittedName>
        <fullName evidence="2">Uncharacterized protein</fullName>
    </submittedName>
</protein>
<sequence>MSRGDRGSAAPTGPGDRGSAAPTGLADRGSASAPMSLGDEGAAAPTGLPHSLVLEALHELAVSLGLVPPHRCDPLEHLLPAGELFLWLLLRMDRNTPGRGPHVGLQCDTIPAVGFPPKHQGYSNTNEVLFDNIFI</sequence>
<keyword evidence="3" id="KW-1185">Reference proteome</keyword>
<organism evidence="2 3">
    <name type="scientific">Liparis tanakae</name>
    <name type="common">Tanaka's snailfish</name>
    <dbReference type="NCBI Taxonomy" id="230148"/>
    <lineage>
        <taxon>Eukaryota</taxon>
        <taxon>Metazoa</taxon>
        <taxon>Chordata</taxon>
        <taxon>Craniata</taxon>
        <taxon>Vertebrata</taxon>
        <taxon>Euteleostomi</taxon>
        <taxon>Actinopterygii</taxon>
        <taxon>Neopterygii</taxon>
        <taxon>Teleostei</taxon>
        <taxon>Neoteleostei</taxon>
        <taxon>Acanthomorphata</taxon>
        <taxon>Eupercaria</taxon>
        <taxon>Perciformes</taxon>
        <taxon>Cottioidei</taxon>
        <taxon>Cottales</taxon>
        <taxon>Liparidae</taxon>
        <taxon>Liparis</taxon>
    </lineage>
</organism>
<dbReference type="AlphaFoldDB" id="A0A4Z2EW71"/>
<dbReference type="Proteomes" id="UP000314294">
    <property type="component" value="Unassembled WGS sequence"/>
</dbReference>
<evidence type="ECO:0000313" key="3">
    <source>
        <dbReference type="Proteomes" id="UP000314294"/>
    </source>
</evidence>
<name>A0A4Z2EW71_9TELE</name>